<name>A0A3G9J2A3_9BACL</name>
<dbReference type="Proteomes" id="UP000275368">
    <property type="component" value="Chromosome"/>
</dbReference>
<proteinExistence type="predicted"/>
<dbReference type="EMBL" id="AP019308">
    <property type="protein sequence ID" value="BBH22495.1"/>
    <property type="molecule type" value="Genomic_DNA"/>
</dbReference>
<sequence>MSSRRNLLETRLKDQKEACENIFNQLHFECCEPEYRLNVDCYYLKIDDLGEPRITDLAKYLADMLTQYVHSLAVIVEAYESKNPRDFQRLSRDAVRLLVSKSKQGDLGEFILWMMKEGILQVPKVITKHGHKTNTNMQNFGSDGVHASFDHQNNELILYIGESKLRSNIKQSVTAALSSIYDHFGVKNGKRVVDQDIYLLDQFAMNDINDEKLVAALKDFAKPDSKVRANTKYTICVFTGYDSKTTAQLKNIPFSKMEDHIKTLCLGEVQSLANHIKTEFSLSPINKYRVVWFMLPFSNIKEFETTFVAETRGEYL</sequence>
<protein>
    <recommendedName>
        <fullName evidence="1">Anti-bacteriophage protein A/HamA C-terminal domain-containing protein</fullName>
    </recommendedName>
</protein>
<organism evidence="2 3">
    <name type="scientific">Paenibacillus baekrokdamisoli</name>
    <dbReference type="NCBI Taxonomy" id="1712516"/>
    <lineage>
        <taxon>Bacteria</taxon>
        <taxon>Bacillati</taxon>
        <taxon>Bacillota</taxon>
        <taxon>Bacilli</taxon>
        <taxon>Bacillales</taxon>
        <taxon>Paenibacillaceae</taxon>
        <taxon>Paenibacillus</taxon>
    </lineage>
</organism>
<evidence type="ECO:0000313" key="2">
    <source>
        <dbReference type="EMBL" id="BBH22495.1"/>
    </source>
</evidence>
<dbReference type="AlphaFoldDB" id="A0A3G9J2A3"/>
<dbReference type="InterPro" id="IPR014976">
    <property type="entry name" value="AbpA_HamA_C"/>
</dbReference>
<evidence type="ECO:0000259" key="1">
    <source>
        <dbReference type="Pfam" id="PF08878"/>
    </source>
</evidence>
<feature type="domain" description="Anti-bacteriophage protein A/HamA C-terminal" evidence="1">
    <location>
        <begin position="22"/>
        <end position="307"/>
    </location>
</feature>
<evidence type="ECO:0000313" key="3">
    <source>
        <dbReference type="Proteomes" id="UP000275368"/>
    </source>
</evidence>
<accession>A0A3G9J2A3</accession>
<keyword evidence="3" id="KW-1185">Reference proteome</keyword>
<reference evidence="2 3" key="1">
    <citation type="submission" date="2018-11" db="EMBL/GenBank/DDBJ databases">
        <title>Complete genome sequence of Paenibacillus baekrokdamisoli strain KCTC 33723.</title>
        <authorList>
            <person name="Kang S.W."/>
            <person name="Lee K.C."/>
            <person name="Kim K.K."/>
            <person name="Kim J.S."/>
            <person name="Kim D.S."/>
            <person name="Ko S.H."/>
            <person name="Yang S.H."/>
            <person name="Lee J.S."/>
        </authorList>
    </citation>
    <scope>NUCLEOTIDE SEQUENCE [LARGE SCALE GENOMIC DNA]</scope>
    <source>
        <strain evidence="2 3">KCTC 33723</strain>
    </source>
</reference>
<dbReference type="KEGG" id="pbk:Back11_38400"/>
<dbReference type="Pfam" id="PF08878">
    <property type="entry name" value="HamA"/>
    <property type="match status" value="1"/>
</dbReference>
<gene>
    <name evidence="2" type="ORF">Back11_38400</name>
</gene>
<dbReference type="RefSeq" id="WP_125660697.1">
    <property type="nucleotide sequence ID" value="NZ_AP019308.1"/>
</dbReference>
<dbReference type="OrthoDB" id="2664119at2"/>